<dbReference type="GO" id="GO:0009873">
    <property type="term" value="P:ethylene-activated signaling pathway"/>
    <property type="evidence" value="ECO:0007669"/>
    <property type="project" value="InterPro"/>
</dbReference>
<keyword evidence="2" id="KW-0805">Transcription regulation</keyword>
<organism evidence="9">
    <name type="scientific">Eucalyptus grandis</name>
    <name type="common">Flooded gum</name>
    <dbReference type="NCBI Taxonomy" id="71139"/>
    <lineage>
        <taxon>Eukaryota</taxon>
        <taxon>Viridiplantae</taxon>
        <taxon>Streptophyta</taxon>
        <taxon>Embryophyta</taxon>
        <taxon>Tracheophyta</taxon>
        <taxon>Spermatophyta</taxon>
        <taxon>Magnoliopsida</taxon>
        <taxon>eudicotyledons</taxon>
        <taxon>Gunneridae</taxon>
        <taxon>Pentapetalae</taxon>
        <taxon>rosids</taxon>
        <taxon>malvids</taxon>
        <taxon>Myrtales</taxon>
        <taxon>Myrtaceae</taxon>
        <taxon>Myrtoideae</taxon>
        <taxon>Eucalypteae</taxon>
        <taxon>Eucalyptus</taxon>
    </lineage>
</organism>
<evidence type="ECO:0000256" key="6">
    <source>
        <dbReference type="ARBA" id="ARBA00024343"/>
    </source>
</evidence>
<feature type="region of interest" description="Disordered" evidence="7">
    <location>
        <begin position="299"/>
        <end position="321"/>
    </location>
</feature>
<evidence type="ECO:0000256" key="7">
    <source>
        <dbReference type="SAM" id="MobiDB-lite"/>
    </source>
</evidence>
<dbReference type="GO" id="GO:0003700">
    <property type="term" value="F:DNA-binding transcription factor activity"/>
    <property type="evidence" value="ECO:0007669"/>
    <property type="project" value="InterPro"/>
</dbReference>
<feature type="domain" description="AP2/ERF" evidence="8">
    <location>
        <begin position="126"/>
        <end position="184"/>
    </location>
</feature>
<dbReference type="eggNOG" id="ENOG502SNQ8">
    <property type="taxonomic scope" value="Eukaryota"/>
</dbReference>
<name>A0A059B997_EUCGR</name>
<reference evidence="9" key="1">
    <citation type="submission" date="2013-07" db="EMBL/GenBank/DDBJ databases">
        <title>The genome of Eucalyptus grandis.</title>
        <authorList>
            <person name="Schmutz J."/>
            <person name="Hayes R."/>
            <person name="Myburg A."/>
            <person name="Tuskan G."/>
            <person name="Grattapaglia D."/>
            <person name="Rokhsar D.S."/>
        </authorList>
    </citation>
    <scope>NUCLEOTIDE SEQUENCE</scope>
    <source>
        <tissue evidence="9">Leaf extractions</tissue>
    </source>
</reference>
<proteinExistence type="inferred from homology"/>
<dbReference type="PANTHER" id="PTHR31190">
    <property type="entry name" value="DNA-BINDING DOMAIN"/>
    <property type="match status" value="1"/>
</dbReference>
<comment type="similarity">
    <text evidence="6">Belongs to the AP2/ERF transcription factor family. ERF subfamily.</text>
</comment>
<dbReference type="CDD" id="cd00018">
    <property type="entry name" value="AP2"/>
    <property type="match status" value="1"/>
</dbReference>
<keyword evidence="5" id="KW-0539">Nucleus</keyword>
<dbReference type="SMART" id="SM00380">
    <property type="entry name" value="AP2"/>
    <property type="match status" value="1"/>
</dbReference>
<evidence type="ECO:0000256" key="1">
    <source>
        <dbReference type="ARBA" id="ARBA00004123"/>
    </source>
</evidence>
<dbReference type="InterPro" id="IPR036955">
    <property type="entry name" value="AP2/ERF_dom_sf"/>
</dbReference>
<dbReference type="Gene3D" id="3.30.730.10">
    <property type="entry name" value="AP2/ERF domain"/>
    <property type="match status" value="1"/>
</dbReference>
<dbReference type="GO" id="GO:0003677">
    <property type="term" value="F:DNA binding"/>
    <property type="evidence" value="ECO:0007669"/>
    <property type="project" value="UniProtKB-KW"/>
</dbReference>
<dbReference type="PANTHER" id="PTHR31190:SF102">
    <property type="entry name" value="AP2_ERF DOMAIN-CONTAINING PROTEIN"/>
    <property type="match status" value="1"/>
</dbReference>
<dbReference type="InterPro" id="IPR044808">
    <property type="entry name" value="ERF_plant"/>
</dbReference>
<dbReference type="AlphaFoldDB" id="A0A059B997"/>
<feature type="region of interest" description="Disordered" evidence="7">
    <location>
        <begin position="197"/>
        <end position="227"/>
    </location>
</feature>
<evidence type="ECO:0000313" key="9">
    <source>
        <dbReference type="EMBL" id="KCW62802.1"/>
    </source>
</evidence>
<feature type="compositionally biased region" description="Low complexity" evidence="7">
    <location>
        <begin position="205"/>
        <end position="217"/>
    </location>
</feature>
<dbReference type="PRINTS" id="PR00367">
    <property type="entry name" value="ETHRSPELEMNT"/>
</dbReference>
<dbReference type="PROSITE" id="PS51032">
    <property type="entry name" value="AP2_ERF"/>
    <property type="match status" value="1"/>
</dbReference>
<evidence type="ECO:0000256" key="5">
    <source>
        <dbReference type="ARBA" id="ARBA00023242"/>
    </source>
</evidence>
<dbReference type="GO" id="GO:0005634">
    <property type="term" value="C:nucleus"/>
    <property type="evidence" value="ECO:0007669"/>
    <property type="project" value="UniProtKB-SubCell"/>
</dbReference>
<dbReference type="FunCoup" id="A0A059B997">
    <property type="interactions" value="2"/>
</dbReference>
<evidence type="ECO:0000256" key="3">
    <source>
        <dbReference type="ARBA" id="ARBA00023125"/>
    </source>
</evidence>
<accession>A0A059B997</accession>
<dbReference type="Gramene" id="KCW62802">
    <property type="protein sequence ID" value="KCW62802"/>
    <property type="gene ID" value="EUGRSUZ_G00394"/>
</dbReference>
<gene>
    <name evidence="9" type="ORF">EUGRSUZ_G00394</name>
</gene>
<dbReference type="FunFam" id="3.30.730.10:FF:000001">
    <property type="entry name" value="Ethylene-responsive transcription factor 2"/>
    <property type="match status" value="1"/>
</dbReference>
<keyword evidence="3" id="KW-0238">DNA-binding</keyword>
<dbReference type="Pfam" id="PF00847">
    <property type="entry name" value="AP2"/>
    <property type="match status" value="1"/>
</dbReference>
<evidence type="ECO:0000256" key="4">
    <source>
        <dbReference type="ARBA" id="ARBA00023163"/>
    </source>
</evidence>
<dbReference type="STRING" id="71139.A0A059B997"/>
<sequence>MLPEFMSPFETHECDLLKSICDHLFHDDDDIVENDAVFAPRSSSFSDLLLMESWSELPLRVDDSEDMLVHGALSDALSSGWVMPSASSQELDFETRTVDNGGIGLEVQTRPEMMKREMKAPARMTHYRGVRRRPWGKYAAEIRDPKKNGARIWLGTYEMPEDAALAYDRAAFKMRGSKAKLNFPHLIGSVEYEPVRVSSKRRSAEPSSPSSDDGSTGTKRRKREITVGELIDSAHPPSSCRKLELCTSCCSTSPSASALPPSPAMPQLLTKKKVTPFSLYLSLEEDGQAFVEMSRRIWVRRRRSKPTRDEPSNKPIQHNPR</sequence>
<dbReference type="EMBL" id="KK198759">
    <property type="protein sequence ID" value="KCW62802.1"/>
    <property type="molecule type" value="Genomic_DNA"/>
</dbReference>
<dbReference type="SUPFAM" id="SSF54171">
    <property type="entry name" value="DNA-binding domain"/>
    <property type="match status" value="1"/>
</dbReference>
<comment type="subcellular location">
    <subcellularLocation>
        <location evidence="1">Nucleus</location>
    </subcellularLocation>
</comment>
<dbReference type="InterPro" id="IPR001471">
    <property type="entry name" value="AP2/ERF_dom"/>
</dbReference>
<keyword evidence="4" id="KW-0804">Transcription</keyword>
<protein>
    <recommendedName>
        <fullName evidence="8">AP2/ERF domain-containing protein</fullName>
    </recommendedName>
</protein>
<dbReference type="InParanoid" id="A0A059B997"/>
<evidence type="ECO:0000259" key="8">
    <source>
        <dbReference type="PROSITE" id="PS51032"/>
    </source>
</evidence>
<evidence type="ECO:0000256" key="2">
    <source>
        <dbReference type="ARBA" id="ARBA00023015"/>
    </source>
</evidence>
<dbReference type="InterPro" id="IPR016177">
    <property type="entry name" value="DNA-bd_dom_sf"/>
</dbReference>